<dbReference type="PANTHER" id="PTHR23138">
    <property type="entry name" value="RAN BINDING PROTEIN"/>
    <property type="match status" value="1"/>
</dbReference>
<sequence length="513" mass="54604">MASPQVSVRERSPERDETDTKKDVQASNSVQHATTTRLKRVREGSLEPHTTEEAPTTNPLVTKKNRVAASSSPAAKSTDEADVEVEEEARPVESSEEGKNVGEVRRKVEKMSYDEGEKQPESTLPRPHPDDDEVPGSAMSVVDGEGWEAIEGDEVEEAKTAPVVENAPPVPTEENVSEEASGSSGEGLKRKTLERSKSSTVLDDEGSKRQKEIPSPQIPISPPTPRLTEDAASATATTVPAEPAPPPKKPQASFSAFSSTSSPFASASSASPFAAATSASPFAAARSASPSASAFGTAATPIKPSPFASSGFGAFSSTASPFASKKVVSTESKAEGTDEEKDDKSEAGPSTFGDALKVSKVESDEEDGKVHMTEQDVHTGEEDEETLYQTRAKLYVMQTDGGWRERGVGAVRLNVRRSDGRGARLVMRAEGVLRLILNVSLYVGMSCLEDGKHVRTTVFEEGEKRFITLRTGSQKAAMELAEAIHEYIPLEASKSPAPRSDADANADAGEEQV</sequence>
<evidence type="ECO:0000313" key="5">
    <source>
        <dbReference type="EMBL" id="ORY21251.1"/>
    </source>
</evidence>
<keyword evidence="2" id="KW-0539">Nucleus</keyword>
<dbReference type="Gene3D" id="2.30.29.30">
    <property type="entry name" value="Pleckstrin-homology domain (PH domain)/Phosphotyrosine-binding domain (PTB)"/>
    <property type="match status" value="1"/>
</dbReference>
<dbReference type="EMBL" id="MCFC01000115">
    <property type="protein sequence ID" value="ORY21251.1"/>
    <property type="molecule type" value="Genomic_DNA"/>
</dbReference>
<dbReference type="AlphaFoldDB" id="A0A1Y2AFA6"/>
<evidence type="ECO:0000313" key="6">
    <source>
        <dbReference type="Proteomes" id="UP000193986"/>
    </source>
</evidence>
<feature type="domain" description="RanBD1" evidence="4">
    <location>
        <begin position="365"/>
        <end position="446"/>
    </location>
</feature>
<dbReference type="GO" id="GO:0005634">
    <property type="term" value="C:nucleus"/>
    <property type="evidence" value="ECO:0007669"/>
    <property type="project" value="UniProtKB-SubCell"/>
</dbReference>
<evidence type="ECO:0000256" key="1">
    <source>
        <dbReference type="ARBA" id="ARBA00004123"/>
    </source>
</evidence>
<evidence type="ECO:0000259" key="4">
    <source>
        <dbReference type="PROSITE" id="PS50196"/>
    </source>
</evidence>
<feature type="region of interest" description="Disordered" evidence="3">
    <location>
        <begin position="1"/>
        <end position="310"/>
    </location>
</feature>
<organism evidence="5 6">
    <name type="scientific">Naematelia encephala</name>
    <dbReference type="NCBI Taxonomy" id="71784"/>
    <lineage>
        <taxon>Eukaryota</taxon>
        <taxon>Fungi</taxon>
        <taxon>Dikarya</taxon>
        <taxon>Basidiomycota</taxon>
        <taxon>Agaricomycotina</taxon>
        <taxon>Tremellomycetes</taxon>
        <taxon>Tremellales</taxon>
        <taxon>Naemateliaceae</taxon>
        <taxon>Naematelia</taxon>
    </lineage>
</organism>
<dbReference type="STRING" id="71784.A0A1Y2AFA6"/>
<gene>
    <name evidence="5" type="ORF">BCR39DRAFT_508438</name>
</gene>
<dbReference type="PROSITE" id="PS50196">
    <property type="entry name" value="RANBD1"/>
    <property type="match status" value="1"/>
</dbReference>
<feature type="compositionally biased region" description="Basic and acidic residues" evidence="3">
    <location>
        <begin position="88"/>
        <end position="120"/>
    </location>
</feature>
<comment type="caution">
    <text evidence="5">The sequence shown here is derived from an EMBL/GenBank/DDBJ whole genome shotgun (WGS) entry which is preliminary data.</text>
</comment>
<feature type="region of interest" description="Disordered" evidence="3">
    <location>
        <begin position="491"/>
        <end position="513"/>
    </location>
</feature>
<proteinExistence type="predicted"/>
<dbReference type="InterPro" id="IPR000156">
    <property type="entry name" value="Ran_bind_dom"/>
</dbReference>
<evidence type="ECO:0000256" key="2">
    <source>
        <dbReference type="ARBA" id="ARBA00023242"/>
    </source>
</evidence>
<reference evidence="5 6" key="1">
    <citation type="submission" date="2016-07" db="EMBL/GenBank/DDBJ databases">
        <title>Pervasive Adenine N6-methylation of Active Genes in Fungi.</title>
        <authorList>
            <consortium name="DOE Joint Genome Institute"/>
            <person name="Mondo S.J."/>
            <person name="Dannebaum R.O."/>
            <person name="Kuo R.C."/>
            <person name="Labutti K."/>
            <person name="Haridas S."/>
            <person name="Kuo A."/>
            <person name="Salamov A."/>
            <person name="Ahrendt S.R."/>
            <person name="Lipzen A."/>
            <person name="Sullivan W."/>
            <person name="Andreopoulos W.B."/>
            <person name="Clum A."/>
            <person name="Lindquist E."/>
            <person name="Daum C."/>
            <person name="Ramamoorthy G.K."/>
            <person name="Gryganskyi A."/>
            <person name="Culley D."/>
            <person name="Magnuson J.K."/>
            <person name="James T.Y."/>
            <person name="O'Malley M.A."/>
            <person name="Stajich J.E."/>
            <person name="Spatafora J.W."/>
            <person name="Visel A."/>
            <person name="Grigoriev I.V."/>
        </authorList>
    </citation>
    <scope>NUCLEOTIDE SEQUENCE [LARGE SCALE GENOMIC DNA]</scope>
    <source>
        <strain evidence="5 6">68-887.2</strain>
    </source>
</reference>
<feature type="compositionally biased region" description="Low complexity" evidence="3">
    <location>
        <begin position="250"/>
        <end position="295"/>
    </location>
</feature>
<dbReference type="SMART" id="SM00160">
    <property type="entry name" value="RanBD"/>
    <property type="match status" value="1"/>
</dbReference>
<dbReference type="OrthoDB" id="185618at2759"/>
<dbReference type="SUPFAM" id="SSF50729">
    <property type="entry name" value="PH domain-like"/>
    <property type="match status" value="1"/>
</dbReference>
<accession>A0A1Y2AFA6</accession>
<protein>
    <recommendedName>
        <fullName evidence="4">RanBD1 domain-containing protein</fullName>
    </recommendedName>
</protein>
<dbReference type="Pfam" id="PF00638">
    <property type="entry name" value="Ran_BP1"/>
    <property type="match status" value="1"/>
</dbReference>
<dbReference type="InterPro" id="IPR011993">
    <property type="entry name" value="PH-like_dom_sf"/>
</dbReference>
<feature type="compositionally biased region" description="Polar residues" evidence="3">
    <location>
        <begin position="25"/>
        <end position="36"/>
    </location>
</feature>
<comment type="subcellular location">
    <subcellularLocation>
        <location evidence="1">Nucleus</location>
    </subcellularLocation>
</comment>
<feature type="compositionally biased region" description="Low complexity" evidence="3">
    <location>
        <begin position="231"/>
        <end position="241"/>
    </location>
</feature>
<name>A0A1Y2AFA6_9TREE</name>
<feature type="compositionally biased region" description="Basic and acidic residues" evidence="3">
    <location>
        <begin position="8"/>
        <end position="24"/>
    </location>
</feature>
<keyword evidence="6" id="KW-1185">Reference proteome</keyword>
<dbReference type="InParanoid" id="A0A1Y2AFA6"/>
<feature type="compositionally biased region" description="Pro residues" evidence="3">
    <location>
        <begin position="216"/>
        <end position="225"/>
    </location>
</feature>
<dbReference type="InterPro" id="IPR045255">
    <property type="entry name" value="RanBP1-like"/>
</dbReference>
<dbReference type="Proteomes" id="UP000193986">
    <property type="component" value="Unassembled WGS sequence"/>
</dbReference>
<feature type="compositionally biased region" description="Acidic residues" evidence="3">
    <location>
        <begin position="145"/>
        <end position="156"/>
    </location>
</feature>
<evidence type="ECO:0000256" key="3">
    <source>
        <dbReference type="SAM" id="MobiDB-lite"/>
    </source>
</evidence>
<feature type="compositionally biased region" description="Basic and acidic residues" evidence="3">
    <location>
        <begin position="332"/>
        <end position="346"/>
    </location>
</feature>
<feature type="region of interest" description="Disordered" evidence="3">
    <location>
        <begin position="322"/>
        <end position="385"/>
    </location>
</feature>
<dbReference type="PANTHER" id="PTHR23138:SF142">
    <property type="entry name" value="RAN-BINDING PROTEIN 3B-RELATED"/>
    <property type="match status" value="1"/>
</dbReference>
<feature type="compositionally biased region" description="Basic and acidic residues" evidence="3">
    <location>
        <begin position="357"/>
        <end position="380"/>
    </location>
</feature>
<feature type="compositionally biased region" description="Basic and acidic residues" evidence="3">
    <location>
        <begin position="41"/>
        <end position="52"/>
    </location>
</feature>
<feature type="compositionally biased region" description="Basic and acidic residues" evidence="3">
    <location>
        <begin position="187"/>
        <end position="197"/>
    </location>
</feature>